<organism evidence="2 3">
    <name type="scientific">Marasmius crinis-equi</name>
    <dbReference type="NCBI Taxonomy" id="585013"/>
    <lineage>
        <taxon>Eukaryota</taxon>
        <taxon>Fungi</taxon>
        <taxon>Dikarya</taxon>
        <taxon>Basidiomycota</taxon>
        <taxon>Agaricomycotina</taxon>
        <taxon>Agaricomycetes</taxon>
        <taxon>Agaricomycetidae</taxon>
        <taxon>Agaricales</taxon>
        <taxon>Marasmiineae</taxon>
        <taxon>Marasmiaceae</taxon>
        <taxon>Marasmius</taxon>
    </lineage>
</organism>
<feature type="compositionally biased region" description="Gly residues" evidence="1">
    <location>
        <begin position="730"/>
        <end position="740"/>
    </location>
</feature>
<feature type="compositionally biased region" description="Low complexity" evidence="1">
    <location>
        <begin position="267"/>
        <end position="281"/>
    </location>
</feature>
<gene>
    <name evidence="2" type="ORF">V5O48_015785</name>
</gene>
<feature type="region of interest" description="Disordered" evidence="1">
    <location>
        <begin position="103"/>
        <end position="130"/>
    </location>
</feature>
<feature type="region of interest" description="Disordered" evidence="1">
    <location>
        <begin position="145"/>
        <end position="184"/>
    </location>
</feature>
<reference evidence="2 3" key="1">
    <citation type="submission" date="2024-02" db="EMBL/GenBank/DDBJ databases">
        <title>A draft genome for the cacao thread blight pathogen Marasmius crinis-equi.</title>
        <authorList>
            <person name="Cohen S.P."/>
            <person name="Baruah I.K."/>
            <person name="Amoako-Attah I."/>
            <person name="Bukari Y."/>
            <person name="Meinhardt L.W."/>
            <person name="Bailey B.A."/>
        </authorList>
    </citation>
    <scope>NUCLEOTIDE SEQUENCE [LARGE SCALE GENOMIC DNA]</scope>
    <source>
        <strain evidence="2 3">GH-76</strain>
    </source>
</reference>
<feature type="region of interest" description="Disordered" evidence="1">
    <location>
        <begin position="378"/>
        <end position="452"/>
    </location>
</feature>
<comment type="caution">
    <text evidence="2">The sequence shown here is derived from an EMBL/GenBank/DDBJ whole genome shotgun (WGS) entry which is preliminary data.</text>
</comment>
<dbReference type="EMBL" id="JBAHYK010001965">
    <property type="protein sequence ID" value="KAL0566232.1"/>
    <property type="molecule type" value="Genomic_DNA"/>
</dbReference>
<sequence length="771" mass="78872">MPGRNLSPGRPATLEGKGTLLRLEQRRVNKRAISVCRGVYRVMDVILVRKCRCTYVKFHRQTAPIGPGHNPNPTPTQRPGTASSSSSSVGSIAGAALIPGVYGHYPSHQPHHPPHPHAQNPYANPSSYANPAVVGYDDQQLLLGPAPGSIPNISGTGAVDPSSSTSSGSGYSGSFTFPPVYPRDERGYESDYATKYRVQAAELMRRGSLPSTSGSSGDWWANEFGGQAQGQQPYYGGSTNGMGVYGYRGAGAGAGANAGAGTDGESDSASASGTSSATSSSVHLPLDDHHHPQQYLLNGRHQSSSASPPSGVLHAHPSQHPPPHAQPAQDGSRPNTSHGFSNAFGLMSLDDPNVLAGLASDGQPFFSAFEGLEGFGSAATSPHAHAHAQEKAGDPNVTPMPRFTDSSPHQGTVALPGGGGQRPSTSGGPPPPTTTTTNGNPYAAVQTPREQETKELRDFWKAYMRTPLTGGAQLGANSVSPDVHMLSPGPSIMAAGYRRQRVSSLPSVKTPTDEGGGAGYYYGYAGAAAAAAVAAAKSNSNPNTGTNPLQYHQTLAALKTPQAGGGGGTMTGTEEDLRSYEAAVLARKAPTNLSLGPGRMRGRRKATNSPPMANANVATNGQHVSFVTPAGISRESSGSSGGTGVAAASVSTSPAKRRPSFKRLASQTLESGVEKRWREDDDEDGEDGSGEGSGDGDADGEDNDNDDGPDDEDDVPSSTGVRFVSLNGMNGMGAGVGVGLGNASSPASSGTGSSVSPVPPPAVAPAAVFVG</sequence>
<feature type="compositionally biased region" description="Low complexity" evidence="1">
    <location>
        <begin position="162"/>
        <end position="174"/>
    </location>
</feature>
<feature type="region of interest" description="Disordered" evidence="1">
    <location>
        <begin position="255"/>
        <end position="344"/>
    </location>
</feature>
<evidence type="ECO:0000313" key="3">
    <source>
        <dbReference type="Proteomes" id="UP001465976"/>
    </source>
</evidence>
<evidence type="ECO:0000313" key="2">
    <source>
        <dbReference type="EMBL" id="KAL0566232.1"/>
    </source>
</evidence>
<keyword evidence="3" id="KW-1185">Reference proteome</keyword>
<feature type="compositionally biased region" description="Polar residues" evidence="1">
    <location>
        <begin position="607"/>
        <end position="625"/>
    </location>
</feature>
<feature type="compositionally biased region" description="Acidic residues" evidence="1">
    <location>
        <begin position="680"/>
        <end position="715"/>
    </location>
</feature>
<proteinExistence type="predicted"/>
<dbReference type="Proteomes" id="UP001465976">
    <property type="component" value="Unassembled WGS sequence"/>
</dbReference>
<name>A0ABR3ETL7_9AGAR</name>
<accession>A0ABR3ETL7</accession>
<feature type="region of interest" description="Disordered" evidence="1">
    <location>
        <begin position="592"/>
        <end position="771"/>
    </location>
</feature>
<protein>
    <submittedName>
        <fullName evidence="2">Uncharacterized protein</fullName>
    </submittedName>
</protein>
<feature type="region of interest" description="Disordered" evidence="1">
    <location>
        <begin position="62"/>
        <end position="89"/>
    </location>
</feature>
<evidence type="ECO:0000256" key="1">
    <source>
        <dbReference type="SAM" id="MobiDB-lite"/>
    </source>
</evidence>
<feature type="compositionally biased region" description="Low complexity" evidence="1">
    <location>
        <begin position="741"/>
        <end position="756"/>
    </location>
</feature>